<keyword evidence="5" id="KW-1185">Reference proteome</keyword>
<evidence type="ECO:0000313" key="5">
    <source>
        <dbReference type="Proteomes" id="UP000640333"/>
    </source>
</evidence>
<keyword evidence="3" id="KW-0812">Transmembrane</keyword>
<feature type="region of interest" description="Disordered" evidence="2">
    <location>
        <begin position="1"/>
        <end position="35"/>
    </location>
</feature>
<feature type="coiled-coil region" evidence="1">
    <location>
        <begin position="284"/>
        <end position="318"/>
    </location>
</feature>
<organism evidence="4 5">
    <name type="scientific">Pontibacterium sinense</name>
    <dbReference type="NCBI Taxonomy" id="2781979"/>
    <lineage>
        <taxon>Bacteria</taxon>
        <taxon>Pseudomonadati</taxon>
        <taxon>Pseudomonadota</taxon>
        <taxon>Gammaproteobacteria</taxon>
        <taxon>Oceanospirillales</taxon>
        <taxon>Oceanospirillaceae</taxon>
        <taxon>Pontibacterium</taxon>
    </lineage>
</organism>
<evidence type="ECO:0000256" key="1">
    <source>
        <dbReference type="SAM" id="Coils"/>
    </source>
</evidence>
<reference evidence="4" key="1">
    <citation type="submission" date="2020-10" db="EMBL/GenBank/DDBJ databases">
        <title>Bacterium isolated from coastal waters sediment.</title>
        <authorList>
            <person name="Chen R.-J."/>
            <person name="Lu D.-C."/>
            <person name="Zhu K.-L."/>
            <person name="Du Z.-J."/>
        </authorList>
    </citation>
    <scope>NUCLEOTIDE SEQUENCE</scope>
    <source>
        <strain evidence="4">N1Y112</strain>
    </source>
</reference>
<proteinExistence type="predicted"/>
<sequence length="324" mass="35783">MSRDDFDIPDLGPAEPDRVTPSRSSAGAATASEIQHPPVKRSGGWFQSFLLILLVAACSGLGYWGLTMYEQLQAERASVAELQAQMKEMRGLLNLAETSAQKSGDTLLDQVTSMSKAAQDKYKHFDSEIAKLWAITYQKNKPELEKQAKQIAGQNSQLNSLDKQLKSQGAQLKAQAEKISEETKAIAAQTKALNAVKQSLAVQQKKITAMSAEVNKSKSSVKDLVSADLKKVRSEVVAAQTAMRLSEEVMTEEQAVLTASLRKLTDRTAALENGQRKNGLERRVKNNEDAVRAYDATRRELNRNLLQIKKKINELQLAVEKQVK</sequence>
<gene>
    <name evidence="4" type="ORF">IOQ59_08615</name>
</gene>
<keyword evidence="3" id="KW-0472">Membrane</keyword>
<name>A0A8J7K9Y3_9GAMM</name>
<dbReference type="AlphaFoldDB" id="A0A8J7K9Y3"/>
<protein>
    <submittedName>
        <fullName evidence="4">Uncharacterized protein</fullName>
    </submittedName>
</protein>
<keyword evidence="1" id="KW-0175">Coiled coil</keyword>
<evidence type="ECO:0000313" key="4">
    <source>
        <dbReference type="EMBL" id="MBE9397321.1"/>
    </source>
</evidence>
<feature type="transmembrane region" description="Helical" evidence="3">
    <location>
        <begin position="45"/>
        <end position="66"/>
    </location>
</feature>
<evidence type="ECO:0000256" key="3">
    <source>
        <dbReference type="SAM" id="Phobius"/>
    </source>
</evidence>
<comment type="caution">
    <text evidence="4">The sequence shown here is derived from an EMBL/GenBank/DDBJ whole genome shotgun (WGS) entry which is preliminary data.</text>
</comment>
<dbReference type="EMBL" id="JADEYS010000007">
    <property type="protein sequence ID" value="MBE9397321.1"/>
    <property type="molecule type" value="Genomic_DNA"/>
</dbReference>
<accession>A0A8J7K9Y3</accession>
<feature type="coiled-coil region" evidence="1">
    <location>
        <begin position="72"/>
        <end position="99"/>
    </location>
</feature>
<keyword evidence="3" id="KW-1133">Transmembrane helix</keyword>
<dbReference type="Proteomes" id="UP000640333">
    <property type="component" value="Unassembled WGS sequence"/>
</dbReference>
<dbReference type="RefSeq" id="WP_193952875.1">
    <property type="nucleotide sequence ID" value="NZ_JADEYS010000007.1"/>
</dbReference>
<evidence type="ECO:0000256" key="2">
    <source>
        <dbReference type="SAM" id="MobiDB-lite"/>
    </source>
</evidence>